<dbReference type="Proteomes" id="UP000515276">
    <property type="component" value="Chromosome"/>
</dbReference>
<name>A0A7G5DHL1_9PSED</name>
<protein>
    <submittedName>
        <fullName evidence="2">Uncharacterized protein</fullName>
    </submittedName>
</protein>
<keyword evidence="3" id="KW-1185">Reference proteome</keyword>
<sequence length="58" mass="6231">MPAMRQRAQRAALIASLSAWPLLTLPLPTHATTTTNQAATTQVPIQVEHTAGKVEPSR</sequence>
<dbReference type="EMBL" id="CP059139">
    <property type="protein sequence ID" value="QMV61236.1"/>
    <property type="molecule type" value="Genomic_DNA"/>
</dbReference>
<dbReference type="AlphaFoldDB" id="A0A7G5DHL1"/>
<feature type="chain" id="PRO_5028937598" evidence="1">
    <location>
        <begin position="32"/>
        <end position="58"/>
    </location>
</feature>
<accession>A0A7G5DHL1</accession>
<evidence type="ECO:0000256" key="1">
    <source>
        <dbReference type="SAM" id="SignalP"/>
    </source>
</evidence>
<gene>
    <name evidence="2" type="ORF">HS968_14375</name>
</gene>
<reference evidence="2 3" key="1">
    <citation type="journal article" date="2020" name="G3 (Bethesda)">
        <title>CeMbio - The Caenorhabditis elegans Microbiome Resource.</title>
        <authorList>
            <person name="Dirksen P."/>
            <person name="Assie A."/>
            <person name="Zimmermann J."/>
            <person name="Zhang F."/>
            <person name="Tietje A.M."/>
            <person name="Marsh S.A."/>
            <person name="Felix M.A."/>
            <person name="Shapira M."/>
            <person name="Kaleta C."/>
            <person name="Schulenburg H."/>
            <person name="Samuel B."/>
        </authorList>
    </citation>
    <scope>NUCLEOTIDE SEQUENCE [LARGE SCALE GENOMIC DNA]</scope>
    <source>
        <strain evidence="2 3">MSPm1</strain>
    </source>
</reference>
<keyword evidence="1" id="KW-0732">Signal</keyword>
<feature type="signal peptide" evidence="1">
    <location>
        <begin position="1"/>
        <end position="31"/>
    </location>
</feature>
<evidence type="ECO:0000313" key="3">
    <source>
        <dbReference type="Proteomes" id="UP000515276"/>
    </source>
</evidence>
<dbReference type="RefSeq" id="WP_182366653.1">
    <property type="nucleotide sequence ID" value="NZ_CP059139.1"/>
</dbReference>
<organism evidence="2 3">
    <name type="scientific">Pseudomonas berkeleyensis</name>
    <dbReference type="NCBI Taxonomy" id="2726956"/>
    <lineage>
        <taxon>Bacteria</taxon>
        <taxon>Pseudomonadati</taxon>
        <taxon>Pseudomonadota</taxon>
        <taxon>Gammaproteobacteria</taxon>
        <taxon>Pseudomonadales</taxon>
        <taxon>Pseudomonadaceae</taxon>
        <taxon>Pseudomonas</taxon>
    </lineage>
</organism>
<proteinExistence type="predicted"/>
<evidence type="ECO:0000313" key="2">
    <source>
        <dbReference type="EMBL" id="QMV61236.1"/>
    </source>
</evidence>